<sequence length="175" mass="19052">MASAALLKPWCLFLALLCLSTSCCNSGESTVGNVGMAMQCFVDHHIYVGCQESYRLNGGGRVDVPPGAADVFCDGPCLVETKLALDCVERTLHGFIFLNGASVMDVRFALDVGCGHTSRRGDFSMMNHARGDPETRVPETHVPDTRVDDYDQGSKTRIPVYSMMLLSSVLLLWTI</sequence>
<feature type="compositionally biased region" description="Basic and acidic residues" evidence="1">
    <location>
        <begin position="129"/>
        <end position="149"/>
    </location>
</feature>
<feature type="signal peptide" evidence="2">
    <location>
        <begin position="1"/>
        <end position="26"/>
    </location>
</feature>
<feature type="domain" description="DUF7731" evidence="3">
    <location>
        <begin position="34"/>
        <end position="128"/>
    </location>
</feature>
<dbReference type="Pfam" id="PF24865">
    <property type="entry name" value="DUF7731"/>
    <property type="match status" value="1"/>
</dbReference>
<feature type="chain" id="PRO_5038892775" description="DUF7731 domain-containing protein" evidence="2">
    <location>
        <begin position="27"/>
        <end position="175"/>
    </location>
</feature>
<dbReference type="PANTHER" id="PTHR34366:SF2">
    <property type="entry name" value="OS07G0289901 PROTEIN"/>
    <property type="match status" value="1"/>
</dbReference>
<name>A0A9E7EUT4_9LILI</name>
<dbReference type="AlphaFoldDB" id="A0A9E7EUT4"/>
<evidence type="ECO:0000256" key="2">
    <source>
        <dbReference type="SAM" id="SignalP"/>
    </source>
</evidence>
<evidence type="ECO:0000313" key="4">
    <source>
        <dbReference type="EMBL" id="URD82203.1"/>
    </source>
</evidence>
<dbReference type="Proteomes" id="UP001055439">
    <property type="component" value="Chromosome 10"/>
</dbReference>
<evidence type="ECO:0000256" key="1">
    <source>
        <dbReference type="SAM" id="MobiDB-lite"/>
    </source>
</evidence>
<dbReference type="OrthoDB" id="1843925at2759"/>
<reference evidence="4" key="1">
    <citation type="submission" date="2022-05" db="EMBL/GenBank/DDBJ databases">
        <title>The Musa troglodytarum L. genome provides insights into the mechanism of non-climacteric behaviour and enrichment of carotenoids.</title>
        <authorList>
            <person name="Wang J."/>
        </authorList>
    </citation>
    <scope>NUCLEOTIDE SEQUENCE</scope>
    <source>
        <tissue evidence="4">Leaf</tissue>
    </source>
</reference>
<protein>
    <recommendedName>
        <fullName evidence="3">DUF7731 domain-containing protein</fullName>
    </recommendedName>
</protein>
<keyword evidence="5" id="KW-1185">Reference proteome</keyword>
<feature type="region of interest" description="Disordered" evidence="1">
    <location>
        <begin position="125"/>
        <end position="149"/>
    </location>
</feature>
<evidence type="ECO:0000313" key="5">
    <source>
        <dbReference type="Proteomes" id="UP001055439"/>
    </source>
</evidence>
<organism evidence="4 5">
    <name type="scientific">Musa troglodytarum</name>
    <name type="common">fe'i banana</name>
    <dbReference type="NCBI Taxonomy" id="320322"/>
    <lineage>
        <taxon>Eukaryota</taxon>
        <taxon>Viridiplantae</taxon>
        <taxon>Streptophyta</taxon>
        <taxon>Embryophyta</taxon>
        <taxon>Tracheophyta</taxon>
        <taxon>Spermatophyta</taxon>
        <taxon>Magnoliopsida</taxon>
        <taxon>Liliopsida</taxon>
        <taxon>Zingiberales</taxon>
        <taxon>Musaceae</taxon>
        <taxon>Musa</taxon>
    </lineage>
</organism>
<dbReference type="PANTHER" id="PTHR34366">
    <property type="entry name" value="OS07G0289901 PROTEIN-RELATED"/>
    <property type="match status" value="1"/>
</dbReference>
<proteinExistence type="predicted"/>
<dbReference type="InterPro" id="IPR056633">
    <property type="entry name" value="DUF7731"/>
</dbReference>
<dbReference type="EMBL" id="CP097503">
    <property type="protein sequence ID" value="URD82203.1"/>
    <property type="molecule type" value="Genomic_DNA"/>
</dbReference>
<keyword evidence="2" id="KW-0732">Signal</keyword>
<evidence type="ECO:0000259" key="3">
    <source>
        <dbReference type="Pfam" id="PF24865"/>
    </source>
</evidence>
<accession>A0A9E7EUT4</accession>
<gene>
    <name evidence="4" type="ORF">MUK42_03058</name>
</gene>